<evidence type="ECO:0000256" key="2">
    <source>
        <dbReference type="ARBA" id="ARBA00022748"/>
    </source>
</evidence>
<dbReference type="CDD" id="cd02966">
    <property type="entry name" value="TlpA_like_family"/>
    <property type="match status" value="1"/>
</dbReference>
<organism evidence="7 8">
    <name type="scientific">Luteolibacter ambystomatis</name>
    <dbReference type="NCBI Taxonomy" id="2824561"/>
    <lineage>
        <taxon>Bacteria</taxon>
        <taxon>Pseudomonadati</taxon>
        <taxon>Verrucomicrobiota</taxon>
        <taxon>Verrucomicrobiia</taxon>
        <taxon>Verrucomicrobiales</taxon>
        <taxon>Verrucomicrobiaceae</taxon>
        <taxon>Luteolibacter</taxon>
    </lineage>
</organism>
<dbReference type="GO" id="GO:0016491">
    <property type="term" value="F:oxidoreductase activity"/>
    <property type="evidence" value="ECO:0007669"/>
    <property type="project" value="InterPro"/>
</dbReference>
<feature type="chain" id="PRO_5036902608" evidence="5">
    <location>
        <begin position="23"/>
        <end position="392"/>
    </location>
</feature>
<sequence>MKPTLLLLASTLLAAAEPTVPATPVQPSPAAPAPARLNEKPAPTLIVGSAVTPEVLGQGEWLQGEAPKSWEPGKVYLLECWATWCGPCIAAIPHVNELHAKYAGKGLVVLGMNVWERTGRDPVATFVKNKGQGMTYPVSYNPKDGAFDKQWLVPAGVEGIPHTFVVKDGRIILMCHPMQLTDDAIKGLLKGGDAGAAVVAGIQEDDARKEKVGAAMRKFSEATRKKDVAAMEGAIAEIKALDPANNALKAHQLTLLTIRGDWAELETTVSALPDAPVRPMLAFNVGRLAAADPAAPTSLMKLLASQMTAFAETRNEPYTFQILAKLQWRAGDKEAALTSAKKSLAAAKSDKSKSMKLNTAPFQSFLEGMEAGKLLSDQELSAAARQMAPAKP</sequence>
<evidence type="ECO:0000259" key="6">
    <source>
        <dbReference type="PROSITE" id="PS51352"/>
    </source>
</evidence>
<dbReference type="AlphaFoldDB" id="A0A975G775"/>
<dbReference type="KEGG" id="lamb:KBB96_14520"/>
<protein>
    <submittedName>
        <fullName evidence="7">Redoxin family protein</fullName>
    </submittedName>
</protein>
<gene>
    <name evidence="7" type="ORF">KBB96_14520</name>
</gene>
<accession>A0A975G775</accession>
<dbReference type="InterPro" id="IPR013766">
    <property type="entry name" value="Thioredoxin_domain"/>
</dbReference>
<evidence type="ECO:0000256" key="3">
    <source>
        <dbReference type="ARBA" id="ARBA00023157"/>
    </source>
</evidence>
<dbReference type="InterPro" id="IPR013740">
    <property type="entry name" value="Redoxin"/>
</dbReference>
<keyword evidence="5" id="KW-0732">Signal</keyword>
<keyword evidence="3" id="KW-1015">Disulfide bond</keyword>
<keyword evidence="8" id="KW-1185">Reference proteome</keyword>
<keyword evidence="4" id="KW-0676">Redox-active center</keyword>
<evidence type="ECO:0000313" key="7">
    <source>
        <dbReference type="EMBL" id="QUE50077.1"/>
    </source>
</evidence>
<dbReference type="EMBL" id="CP073100">
    <property type="protein sequence ID" value="QUE50077.1"/>
    <property type="molecule type" value="Genomic_DNA"/>
</dbReference>
<evidence type="ECO:0000256" key="4">
    <source>
        <dbReference type="ARBA" id="ARBA00023284"/>
    </source>
</evidence>
<name>A0A975G775_9BACT</name>
<dbReference type="RefSeq" id="WP_211630166.1">
    <property type="nucleotide sequence ID" value="NZ_CP073100.1"/>
</dbReference>
<dbReference type="GO" id="GO:0017004">
    <property type="term" value="P:cytochrome complex assembly"/>
    <property type="evidence" value="ECO:0007669"/>
    <property type="project" value="UniProtKB-KW"/>
</dbReference>
<proteinExistence type="predicted"/>
<dbReference type="PANTHER" id="PTHR42852:SF6">
    <property type="entry name" value="THIOL:DISULFIDE INTERCHANGE PROTEIN DSBE"/>
    <property type="match status" value="1"/>
</dbReference>
<dbReference type="GO" id="GO:0030313">
    <property type="term" value="C:cell envelope"/>
    <property type="evidence" value="ECO:0007669"/>
    <property type="project" value="UniProtKB-SubCell"/>
</dbReference>
<dbReference type="SUPFAM" id="SSF52833">
    <property type="entry name" value="Thioredoxin-like"/>
    <property type="match status" value="1"/>
</dbReference>
<reference evidence="7" key="1">
    <citation type="submission" date="2021-04" db="EMBL/GenBank/DDBJ databases">
        <title>Luteolibacter sp. 32A isolated from the skin of an Anderson's salamander (Ambystoma andersonii).</title>
        <authorList>
            <person name="Spergser J."/>
            <person name="Busse H.-J."/>
        </authorList>
    </citation>
    <scope>NUCLEOTIDE SEQUENCE</scope>
    <source>
        <strain evidence="7">32A</strain>
    </source>
</reference>
<dbReference type="InterPro" id="IPR050553">
    <property type="entry name" value="Thioredoxin_ResA/DsbE_sf"/>
</dbReference>
<comment type="subcellular location">
    <subcellularLocation>
        <location evidence="1">Cell envelope</location>
    </subcellularLocation>
</comment>
<evidence type="ECO:0000313" key="8">
    <source>
        <dbReference type="Proteomes" id="UP000676169"/>
    </source>
</evidence>
<feature type="signal peptide" evidence="5">
    <location>
        <begin position="1"/>
        <end position="22"/>
    </location>
</feature>
<evidence type="ECO:0000256" key="5">
    <source>
        <dbReference type="SAM" id="SignalP"/>
    </source>
</evidence>
<evidence type="ECO:0000256" key="1">
    <source>
        <dbReference type="ARBA" id="ARBA00004196"/>
    </source>
</evidence>
<dbReference type="Gene3D" id="3.40.30.10">
    <property type="entry name" value="Glutaredoxin"/>
    <property type="match status" value="1"/>
</dbReference>
<keyword evidence="2" id="KW-0201">Cytochrome c-type biogenesis</keyword>
<dbReference type="PROSITE" id="PS51352">
    <property type="entry name" value="THIOREDOXIN_2"/>
    <property type="match status" value="1"/>
</dbReference>
<dbReference type="PANTHER" id="PTHR42852">
    <property type="entry name" value="THIOL:DISULFIDE INTERCHANGE PROTEIN DSBE"/>
    <property type="match status" value="1"/>
</dbReference>
<dbReference type="InterPro" id="IPR036249">
    <property type="entry name" value="Thioredoxin-like_sf"/>
</dbReference>
<feature type="domain" description="Thioredoxin" evidence="6">
    <location>
        <begin position="36"/>
        <end position="194"/>
    </location>
</feature>
<dbReference type="Pfam" id="PF08534">
    <property type="entry name" value="Redoxin"/>
    <property type="match status" value="1"/>
</dbReference>
<dbReference type="Proteomes" id="UP000676169">
    <property type="component" value="Chromosome"/>
</dbReference>